<organism evidence="1 2">
    <name type="scientific">Algibacter lectus</name>
    <dbReference type="NCBI Taxonomy" id="221126"/>
    <lineage>
        <taxon>Bacteria</taxon>
        <taxon>Pseudomonadati</taxon>
        <taxon>Bacteroidota</taxon>
        <taxon>Flavobacteriia</taxon>
        <taxon>Flavobacteriales</taxon>
        <taxon>Flavobacteriaceae</taxon>
        <taxon>Algibacter</taxon>
    </lineage>
</organism>
<proteinExistence type="predicted"/>
<name>A0A090VEK9_9FLAO</name>
<comment type="caution">
    <text evidence="1">The sequence shown here is derived from an EMBL/GenBank/DDBJ whole genome shotgun (WGS) entry which is preliminary data.</text>
</comment>
<evidence type="ECO:0000313" key="2">
    <source>
        <dbReference type="Proteomes" id="UP000029644"/>
    </source>
</evidence>
<dbReference type="EMBL" id="BBNQ01000003">
    <property type="protein sequence ID" value="GAL61809.1"/>
    <property type="molecule type" value="Genomic_DNA"/>
</dbReference>
<accession>A0A090VEK9</accession>
<sequence>MNKIPKDFKPWKINDRLIRENVEITLEGVIALNLEKDLFNIGNKIFAYIKKELFKDVDKKDFDLNLIADCIEEERRLTKIAFKLFSNESLSLWNSAGSKSDGFSYDSISIGNSSFDTYMDFDSMSEAYLSKQKSIQKYQETKKEEILKPLSTTNSHNIPEHGLFPKELLNNTRGYIINIGNQATLCYESSFYDASLVMIRKLIETLIIECFEYNLISDKIKGKDGYFFYLSDLIDSFVKEPKWSLSRNTINSLPKIKKLGDLSAHNRRFSAKKHDLDKISGDLRIVIEELIHLINYSNKKG</sequence>
<evidence type="ECO:0008006" key="3">
    <source>
        <dbReference type="Google" id="ProtNLM"/>
    </source>
</evidence>
<gene>
    <name evidence="1" type="ORF">JCM19300_1632</name>
</gene>
<dbReference type="Proteomes" id="UP000029644">
    <property type="component" value="Unassembled WGS sequence"/>
</dbReference>
<reference evidence="1 2" key="1">
    <citation type="journal article" date="2014" name="Genome Announc.">
        <title>Draft Genome Sequences of Marine Flavobacterium Algibacter lectus Strains SS8 and NR4.</title>
        <authorList>
            <person name="Takatani N."/>
            <person name="Nakanishi M."/>
            <person name="Meirelles P."/>
            <person name="Mino S."/>
            <person name="Suda W."/>
            <person name="Oshima K."/>
            <person name="Hattori M."/>
            <person name="Ohkuma M."/>
            <person name="Hosokawa M."/>
            <person name="Miyashita K."/>
            <person name="Thompson F.L."/>
            <person name="Niwa A."/>
            <person name="Sawabe T."/>
            <person name="Sawabe T."/>
        </authorList>
    </citation>
    <scope>NUCLEOTIDE SEQUENCE [LARGE SCALE GENOMIC DNA]</scope>
    <source>
        <strain evidence="1 2">JCM 19300</strain>
    </source>
</reference>
<protein>
    <recommendedName>
        <fullName evidence="3">DUF4145 domain-containing protein</fullName>
    </recommendedName>
</protein>
<dbReference type="AlphaFoldDB" id="A0A090VEK9"/>
<evidence type="ECO:0000313" key="1">
    <source>
        <dbReference type="EMBL" id="GAL61809.1"/>
    </source>
</evidence>